<dbReference type="EMBL" id="CM004403">
    <property type="protein sequence ID" value="KAG8634178.1"/>
    <property type="molecule type" value="Genomic_DNA"/>
</dbReference>
<protein>
    <submittedName>
        <fullName evidence="1">Uncharacterized protein</fullName>
    </submittedName>
</protein>
<name>A0ACB7G373_MANES</name>
<evidence type="ECO:0000313" key="1">
    <source>
        <dbReference type="EMBL" id="KAG8634178.1"/>
    </source>
</evidence>
<reference evidence="2" key="1">
    <citation type="journal article" date="2016" name="Nat. Biotechnol.">
        <title>Sequencing wild and cultivated cassava and related species reveals extensive interspecific hybridization and genetic diversity.</title>
        <authorList>
            <person name="Bredeson J.V."/>
            <person name="Lyons J.B."/>
            <person name="Prochnik S.E."/>
            <person name="Wu G.A."/>
            <person name="Ha C.M."/>
            <person name="Edsinger-Gonzales E."/>
            <person name="Grimwood J."/>
            <person name="Schmutz J."/>
            <person name="Rabbi I.Y."/>
            <person name="Egesi C."/>
            <person name="Nauluvula P."/>
            <person name="Lebot V."/>
            <person name="Ndunguru J."/>
            <person name="Mkamilo G."/>
            <person name="Bart R.S."/>
            <person name="Setter T.L."/>
            <person name="Gleadow R.M."/>
            <person name="Kulakow P."/>
            <person name="Ferguson M.E."/>
            <person name="Rounsley S."/>
            <person name="Rokhsar D.S."/>
        </authorList>
    </citation>
    <scope>NUCLEOTIDE SEQUENCE [LARGE SCALE GENOMIC DNA]</scope>
    <source>
        <strain evidence="2">cv. AM560-2</strain>
    </source>
</reference>
<keyword evidence="2" id="KW-1185">Reference proteome</keyword>
<dbReference type="Proteomes" id="UP000091857">
    <property type="component" value="Chromosome 17"/>
</dbReference>
<sequence length="153" mass="17753">MDSEPLYKAWERMKDMLRICPHHGLSNWIIIEKFYYGLNANTRNIVDNAARGSFMRKEIPEAFALLDELATTNFEFPIDRIPPRIPAGMHEVDTISTLQAQVEVLIRMLDKFTIDSVNYVVQVCENYVGNHDSIECPMDYSLLQVEHINYVDN</sequence>
<proteinExistence type="predicted"/>
<organism evidence="1 2">
    <name type="scientific">Manihot esculenta</name>
    <name type="common">Cassava</name>
    <name type="synonym">Jatropha manihot</name>
    <dbReference type="NCBI Taxonomy" id="3983"/>
    <lineage>
        <taxon>Eukaryota</taxon>
        <taxon>Viridiplantae</taxon>
        <taxon>Streptophyta</taxon>
        <taxon>Embryophyta</taxon>
        <taxon>Tracheophyta</taxon>
        <taxon>Spermatophyta</taxon>
        <taxon>Magnoliopsida</taxon>
        <taxon>eudicotyledons</taxon>
        <taxon>Gunneridae</taxon>
        <taxon>Pentapetalae</taxon>
        <taxon>rosids</taxon>
        <taxon>fabids</taxon>
        <taxon>Malpighiales</taxon>
        <taxon>Euphorbiaceae</taxon>
        <taxon>Crotonoideae</taxon>
        <taxon>Manihoteae</taxon>
        <taxon>Manihot</taxon>
    </lineage>
</organism>
<gene>
    <name evidence="1" type="ORF">MANES_17G016450v8</name>
</gene>
<evidence type="ECO:0000313" key="2">
    <source>
        <dbReference type="Proteomes" id="UP000091857"/>
    </source>
</evidence>
<comment type="caution">
    <text evidence="1">The sequence shown here is derived from an EMBL/GenBank/DDBJ whole genome shotgun (WGS) entry which is preliminary data.</text>
</comment>
<accession>A0ACB7G373</accession>